<sequence>MTPVNRKNSWLPDVFNDFFDTDFMPRTNATAPAINVKESEVDYEVEVAAPGMTKEDFNVHLNQEGDLHIKMESKKEHNDDNKRSHYLRREFAYSKFEQTLILPDDVDKENISAKVADGVLTVVLPKIRKEERNVVRQITVG</sequence>
<dbReference type="EMBL" id="JACJJG010000071">
    <property type="protein sequence ID" value="MBM6674343.1"/>
    <property type="molecule type" value="Genomic_DNA"/>
</dbReference>
<dbReference type="InterPro" id="IPR002068">
    <property type="entry name" value="A-crystallin/Hsp20_dom"/>
</dbReference>
<dbReference type="Gene3D" id="2.60.40.790">
    <property type="match status" value="1"/>
</dbReference>
<reference evidence="4" key="2">
    <citation type="journal article" date="2021" name="Sci. Rep.">
        <title>The distribution of antibiotic resistance genes in chicken gut microbiota commensals.</title>
        <authorList>
            <person name="Juricova H."/>
            <person name="Matiasovicova J."/>
            <person name="Kubasova T."/>
            <person name="Cejkova D."/>
            <person name="Rychlik I."/>
        </authorList>
    </citation>
    <scope>NUCLEOTIDE SEQUENCE</scope>
    <source>
        <strain evidence="4">An824</strain>
    </source>
</reference>
<reference evidence="4" key="1">
    <citation type="submission" date="2020-08" db="EMBL/GenBank/DDBJ databases">
        <authorList>
            <person name="Cejkova D."/>
            <person name="Kubasova T."/>
            <person name="Jahodarova E."/>
            <person name="Rychlik I."/>
        </authorList>
    </citation>
    <scope>NUCLEOTIDE SEQUENCE</scope>
    <source>
        <strain evidence="4">An824</strain>
    </source>
</reference>
<keyword evidence="5" id="KW-1185">Reference proteome</keyword>
<dbReference type="PANTHER" id="PTHR11527">
    <property type="entry name" value="HEAT-SHOCK PROTEIN 20 FAMILY MEMBER"/>
    <property type="match status" value="1"/>
</dbReference>
<comment type="similarity">
    <text evidence="1 2">Belongs to the small heat shock protein (HSP20) family.</text>
</comment>
<dbReference type="InterPro" id="IPR008978">
    <property type="entry name" value="HSP20-like_chaperone"/>
</dbReference>
<dbReference type="SUPFAM" id="SSF49764">
    <property type="entry name" value="HSP20-like chaperones"/>
    <property type="match status" value="1"/>
</dbReference>
<evidence type="ECO:0000313" key="4">
    <source>
        <dbReference type="EMBL" id="MBM6674343.1"/>
    </source>
</evidence>
<proteinExistence type="inferred from homology"/>
<feature type="domain" description="SHSP" evidence="3">
    <location>
        <begin position="25"/>
        <end position="141"/>
    </location>
</feature>
<name>A0A938WU87_9BACT</name>
<accession>A0A938WU87</accession>
<dbReference type="CDD" id="cd06464">
    <property type="entry name" value="ACD_sHsps-like"/>
    <property type="match status" value="1"/>
</dbReference>
<dbReference type="Proteomes" id="UP000706891">
    <property type="component" value="Unassembled WGS sequence"/>
</dbReference>
<evidence type="ECO:0000259" key="3">
    <source>
        <dbReference type="PROSITE" id="PS01031"/>
    </source>
</evidence>
<evidence type="ECO:0000256" key="1">
    <source>
        <dbReference type="PROSITE-ProRule" id="PRU00285"/>
    </source>
</evidence>
<organism evidence="4 5">
    <name type="scientific">Marseilla massiliensis</name>
    <dbReference type="NCBI Taxonomy" id="1841864"/>
    <lineage>
        <taxon>Bacteria</taxon>
        <taxon>Pseudomonadati</taxon>
        <taxon>Bacteroidota</taxon>
        <taxon>Bacteroidia</taxon>
        <taxon>Bacteroidales</taxon>
        <taxon>Prevotellaceae</taxon>
        <taxon>Marseilla</taxon>
    </lineage>
</organism>
<protein>
    <submittedName>
        <fullName evidence="4">Hsp20/alpha crystallin family protein</fullName>
    </submittedName>
</protein>
<dbReference type="InterPro" id="IPR031107">
    <property type="entry name" value="Small_HSP"/>
</dbReference>
<evidence type="ECO:0000313" key="5">
    <source>
        <dbReference type="Proteomes" id="UP000706891"/>
    </source>
</evidence>
<gene>
    <name evidence="4" type="ORF">H6A34_10715</name>
</gene>
<dbReference type="RefSeq" id="WP_021948544.1">
    <property type="nucleotide sequence ID" value="NZ_JACJJG010000071.1"/>
</dbReference>
<evidence type="ECO:0000256" key="2">
    <source>
        <dbReference type="RuleBase" id="RU003616"/>
    </source>
</evidence>
<dbReference type="PROSITE" id="PS01031">
    <property type="entry name" value="SHSP"/>
    <property type="match status" value="1"/>
</dbReference>
<dbReference type="Pfam" id="PF00011">
    <property type="entry name" value="HSP20"/>
    <property type="match status" value="1"/>
</dbReference>
<comment type="caution">
    <text evidence="4">The sequence shown here is derived from an EMBL/GenBank/DDBJ whole genome shotgun (WGS) entry which is preliminary data.</text>
</comment>
<dbReference type="AlphaFoldDB" id="A0A938WU87"/>